<dbReference type="EMBL" id="KN410218">
    <property type="protein sequence ID" value="KHG18271.1"/>
    <property type="molecule type" value="Genomic_DNA"/>
</dbReference>
<gene>
    <name evidence="1" type="ORF">F383_22043</name>
</gene>
<protein>
    <submittedName>
        <fullName evidence="1">Uncharacterized protein</fullName>
    </submittedName>
</protein>
<evidence type="ECO:0000313" key="1">
    <source>
        <dbReference type="EMBL" id="KHG18271.1"/>
    </source>
</evidence>
<accession>A0A0B0P4J2</accession>
<sequence length="16" mass="1869">MARSQIKVNYPRVPIP</sequence>
<reference evidence="2" key="1">
    <citation type="submission" date="2014-09" db="EMBL/GenBank/DDBJ databases">
        <authorList>
            <person name="Mudge J."/>
            <person name="Ramaraj T."/>
            <person name="Lindquist I.E."/>
            <person name="Bharti A.K."/>
            <person name="Sundararajan A."/>
            <person name="Cameron C.T."/>
            <person name="Woodward J.E."/>
            <person name="May G.D."/>
            <person name="Brubaker C."/>
            <person name="Broadhvest J."/>
            <person name="Wilkins T.A."/>
        </authorList>
    </citation>
    <scope>NUCLEOTIDE SEQUENCE</scope>
    <source>
        <strain evidence="2">cv. AKA8401</strain>
    </source>
</reference>
<proteinExistence type="predicted"/>
<dbReference type="AlphaFoldDB" id="A0A0B0P4J2"/>
<keyword evidence="2" id="KW-1185">Reference proteome</keyword>
<name>A0A0B0P4J2_GOSAR</name>
<dbReference type="Proteomes" id="UP000032142">
    <property type="component" value="Unassembled WGS sequence"/>
</dbReference>
<organism evidence="1 2">
    <name type="scientific">Gossypium arboreum</name>
    <name type="common">Tree cotton</name>
    <name type="synonym">Gossypium nanking</name>
    <dbReference type="NCBI Taxonomy" id="29729"/>
    <lineage>
        <taxon>Eukaryota</taxon>
        <taxon>Viridiplantae</taxon>
        <taxon>Streptophyta</taxon>
        <taxon>Embryophyta</taxon>
        <taxon>Tracheophyta</taxon>
        <taxon>Spermatophyta</taxon>
        <taxon>Magnoliopsida</taxon>
        <taxon>eudicotyledons</taxon>
        <taxon>Gunneridae</taxon>
        <taxon>Pentapetalae</taxon>
        <taxon>rosids</taxon>
        <taxon>malvids</taxon>
        <taxon>Malvales</taxon>
        <taxon>Malvaceae</taxon>
        <taxon>Malvoideae</taxon>
        <taxon>Gossypium</taxon>
    </lineage>
</organism>
<evidence type="ECO:0000313" key="2">
    <source>
        <dbReference type="Proteomes" id="UP000032142"/>
    </source>
</evidence>